<evidence type="ECO:0000313" key="2">
    <source>
        <dbReference type="EMBL" id="CAB4759889.1"/>
    </source>
</evidence>
<feature type="region of interest" description="Disordered" evidence="1">
    <location>
        <begin position="1"/>
        <end position="35"/>
    </location>
</feature>
<organism evidence="2">
    <name type="scientific">freshwater metagenome</name>
    <dbReference type="NCBI Taxonomy" id="449393"/>
    <lineage>
        <taxon>unclassified sequences</taxon>
        <taxon>metagenomes</taxon>
        <taxon>ecological metagenomes</taxon>
    </lineage>
</organism>
<proteinExistence type="predicted"/>
<protein>
    <submittedName>
        <fullName evidence="2">Unannotated protein</fullName>
    </submittedName>
</protein>
<gene>
    <name evidence="2" type="ORF">UFOPK2810_01289</name>
</gene>
<accession>A0A6J6UMY0</accession>
<evidence type="ECO:0000256" key="1">
    <source>
        <dbReference type="SAM" id="MobiDB-lite"/>
    </source>
</evidence>
<sequence length="65" mass="6752">MNADAPGERCPLEPPAQQGGVEEPATASNAHAGEVGRRIDIGPNLIGIEHDCGFAELDMERGGRA</sequence>
<feature type="compositionally biased region" description="Basic and acidic residues" evidence="1">
    <location>
        <begin position="1"/>
        <end position="11"/>
    </location>
</feature>
<dbReference type="EMBL" id="CAEZYZ010000235">
    <property type="protein sequence ID" value="CAB4759889.1"/>
    <property type="molecule type" value="Genomic_DNA"/>
</dbReference>
<reference evidence="2" key="1">
    <citation type="submission" date="2020-05" db="EMBL/GenBank/DDBJ databases">
        <authorList>
            <person name="Chiriac C."/>
            <person name="Salcher M."/>
            <person name="Ghai R."/>
            <person name="Kavagutti S V."/>
        </authorList>
    </citation>
    <scope>NUCLEOTIDE SEQUENCE</scope>
</reference>
<dbReference type="AlphaFoldDB" id="A0A6J6UMY0"/>
<name>A0A6J6UMY0_9ZZZZ</name>